<gene>
    <name evidence="2" type="ORF">S01H1_32538</name>
</gene>
<accession>X0VTY2</accession>
<evidence type="ECO:0000313" key="2">
    <source>
        <dbReference type="EMBL" id="GAG03976.1"/>
    </source>
</evidence>
<sequence>MDFLSRKEELILLAIWKLGDNAYGITVRDALVKNTGIKWLFGSIYTPLTKLFDKGLITKSDGQTALEQEGRPRVYFKLTPKGKKALAKIKELNAALWADAPILTIK</sequence>
<dbReference type="InterPro" id="IPR036390">
    <property type="entry name" value="WH_DNA-bd_sf"/>
</dbReference>
<feature type="domain" description="Transcription regulator PadR N-terminal" evidence="1">
    <location>
        <begin position="20"/>
        <end position="88"/>
    </location>
</feature>
<name>X0VTY2_9ZZZZ</name>
<dbReference type="InterPro" id="IPR036388">
    <property type="entry name" value="WH-like_DNA-bd_sf"/>
</dbReference>
<evidence type="ECO:0000259" key="1">
    <source>
        <dbReference type="Pfam" id="PF03551"/>
    </source>
</evidence>
<dbReference type="EMBL" id="BARS01020152">
    <property type="protein sequence ID" value="GAG03976.1"/>
    <property type="molecule type" value="Genomic_DNA"/>
</dbReference>
<dbReference type="Gene3D" id="1.10.10.10">
    <property type="entry name" value="Winged helix-like DNA-binding domain superfamily/Winged helix DNA-binding domain"/>
    <property type="match status" value="1"/>
</dbReference>
<dbReference type="SUPFAM" id="SSF46785">
    <property type="entry name" value="Winged helix' DNA-binding domain"/>
    <property type="match status" value="1"/>
</dbReference>
<comment type="caution">
    <text evidence="2">The sequence shown here is derived from an EMBL/GenBank/DDBJ whole genome shotgun (WGS) entry which is preliminary data.</text>
</comment>
<organism evidence="2">
    <name type="scientific">marine sediment metagenome</name>
    <dbReference type="NCBI Taxonomy" id="412755"/>
    <lineage>
        <taxon>unclassified sequences</taxon>
        <taxon>metagenomes</taxon>
        <taxon>ecological metagenomes</taxon>
    </lineage>
</organism>
<dbReference type="Pfam" id="PF03551">
    <property type="entry name" value="PadR"/>
    <property type="match status" value="1"/>
</dbReference>
<dbReference type="InterPro" id="IPR005149">
    <property type="entry name" value="Tscrpt_reg_PadR_N"/>
</dbReference>
<protein>
    <recommendedName>
        <fullName evidence="1">Transcription regulator PadR N-terminal domain-containing protein</fullName>
    </recommendedName>
</protein>
<reference evidence="2" key="1">
    <citation type="journal article" date="2014" name="Front. Microbiol.">
        <title>High frequency of phylogenetically diverse reductive dehalogenase-homologous genes in deep subseafloor sedimentary metagenomes.</title>
        <authorList>
            <person name="Kawai M."/>
            <person name="Futagami T."/>
            <person name="Toyoda A."/>
            <person name="Takaki Y."/>
            <person name="Nishi S."/>
            <person name="Hori S."/>
            <person name="Arai W."/>
            <person name="Tsubouchi T."/>
            <person name="Morono Y."/>
            <person name="Uchiyama I."/>
            <person name="Ito T."/>
            <person name="Fujiyama A."/>
            <person name="Inagaki F."/>
            <person name="Takami H."/>
        </authorList>
    </citation>
    <scope>NUCLEOTIDE SEQUENCE</scope>
    <source>
        <strain evidence="2">Expedition CK06-06</strain>
    </source>
</reference>
<proteinExistence type="predicted"/>
<dbReference type="AlphaFoldDB" id="X0VTY2"/>